<evidence type="ECO:0000313" key="4">
    <source>
        <dbReference type="Proteomes" id="UP001623232"/>
    </source>
</evidence>
<keyword evidence="1" id="KW-0472">Membrane</keyword>
<keyword evidence="3" id="KW-0378">Hydrolase</keyword>
<keyword evidence="1" id="KW-0812">Transmembrane</keyword>
<dbReference type="GO" id="GO:0008237">
    <property type="term" value="F:metallopeptidase activity"/>
    <property type="evidence" value="ECO:0007669"/>
    <property type="project" value="UniProtKB-KW"/>
</dbReference>
<sequence length="280" mass="29545">MSDPFAIAALPLPWLLLMGSLITGFFAMTRSSIMLAMLAGGAALAFGAMTPTAVALSGGGLLAAWILRTQKGAIAFAGHMVLIGWAMALALHMVPGFTNAVGLDAVQSSPFAIPYSLHLNLDKPQIFLMLLLAWPALLARDCAVRWGPLLVSFLVLAGLFPLATGLGVIHSDLSWPHWAGLFLFANLVQTCLVEEAFFRGYLQKFLTDRIGPFGAIVSASLLFGAAHLAGGPLIAGLATLLGAACGLGLWFSGRLWVAVLMHFAFNAVHLIFFTYPAPLG</sequence>
<accession>A0ABZ2XWM9</accession>
<feature type="transmembrane region" description="Helical" evidence="1">
    <location>
        <begin position="126"/>
        <end position="143"/>
    </location>
</feature>
<keyword evidence="1" id="KW-1133">Transmembrane helix</keyword>
<name>A0ABZ2XWM9_9RHOB</name>
<evidence type="ECO:0000256" key="1">
    <source>
        <dbReference type="SAM" id="Phobius"/>
    </source>
</evidence>
<reference evidence="3 4" key="1">
    <citation type="submission" date="2023-04" db="EMBL/GenBank/DDBJ databases">
        <title>Complete genome sequence of Alisedimentitalea scapharcae.</title>
        <authorList>
            <person name="Rong J.-C."/>
            <person name="Yi M.-L."/>
            <person name="Zhao Q."/>
        </authorList>
    </citation>
    <scope>NUCLEOTIDE SEQUENCE [LARGE SCALE GENOMIC DNA]</scope>
    <source>
        <strain evidence="3 4">KCTC 42119</strain>
    </source>
</reference>
<dbReference type="Proteomes" id="UP001623232">
    <property type="component" value="Chromosome"/>
</dbReference>
<protein>
    <submittedName>
        <fullName evidence="3">CPBP family intramembrane metalloprotease</fullName>
        <ecNumber evidence="3">3.4.-.-</ecNumber>
    </submittedName>
</protein>
<keyword evidence="3" id="KW-0482">Metalloprotease</keyword>
<keyword evidence="4" id="KW-1185">Reference proteome</keyword>
<dbReference type="InterPro" id="IPR003675">
    <property type="entry name" value="Rce1/LyrA-like_dom"/>
</dbReference>
<gene>
    <name evidence="3" type="ORF">QEZ52_04410</name>
</gene>
<keyword evidence="3" id="KW-0645">Protease</keyword>
<feature type="domain" description="CAAX prenyl protease 2/Lysostaphin resistance protein A-like" evidence="2">
    <location>
        <begin position="178"/>
        <end position="268"/>
    </location>
</feature>
<evidence type="ECO:0000259" key="2">
    <source>
        <dbReference type="Pfam" id="PF02517"/>
    </source>
</evidence>
<dbReference type="EC" id="3.4.-.-" evidence="3"/>
<proteinExistence type="predicted"/>
<feature type="transmembrane region" description="Helical" evidence="1">
    <location>
        <begin position="233"/>
        <end position="251"/>
    </location>
</feature>
<dbReference type="EMBL" id="CP123584">
    <property type="protein sequence ID" value="WZK89797.1"/>
    <property type="molecule type" value="Genomic_DNA"/>
</dbReference>
<evidence type="ECO:0000313" key="3">
    <source>
        <dbReference type="EMBL" id="WZK89797.1"/>
    </source>
</evidence>
<feature type="transmembrane region" description="Helical" evidence="1">
    <location>
        <begin position="33"/>
        <end position="66"/>
    </location>
</feature>
<feature type="transmembrane region" description="Helical" evidence="1">
    <location>
        <begin position="7"/>
        <end position="27"/>
    </location>
</feature>
<feature type="transmembrane region" description="Helical" evidence="1">
    <location>
        <begin position="73"/>
        <end position="94"/>
    </location>
</feature>
<organism evidence="3 4">
    <name type="scientific">Aliisedimentitalea scapharcae</name>
    <dbReference type="NCBI Taxonomy" id="1524259"/>
    <lineage>
        <taxon>Bacteria</taxon>
        <taxon>Pseudomonadati</taxon>
        <taxon>Pseudomonadota</taxon>
        <taxon>Alphaproteobacteria</taxon>
        <taxon>Rhodobacterales</taxon>
        <taxon>Roseobacteraceae</taxon>
        <taxon>Aliisedimentitalea</taxon>
    </lineage>
</organism>
<dbReference type="InterPro" id="IPR006311">
    <property type="entry name" value="TAT_signal"/>
</dbReference>
<feature type="transmembrane region" description="Helical" evidence="1">
    <location>
        <begin position="150"/>
        <end position="169"/>
    </location>
</feature>
<dbReference type="PROSITE" id="PS51318">
    <property type="entry name" value="TAT"/>
    <property type="match status" value="1"/>
</dbReference>
<dbReference type="RefSeq" id="WP_406648247.1">
    <property type="nucleotide sequence ID" value="NZ_CP123584.1"/>
</dbReference>
<feature type="transmembrane region" description="Helical" evidence="1">
    <location>
        <begin position="256"/>
        <end position="275"/>
    </location>
</feature>
<dbReference type="Pfam" id="PF02517">
    <property type="entry name" value="Rce1-like"/>
    <property type="match status" value="1"/>
</dbReference>